<evidence type="ECO:0000313" key="2">
    <source>
        <dbReference type="EMBL" id="MBK4215979.1"/>
    </source>
</evidence>
<keyword evidence="1" id="KW-1133">Transmembrane helix</keyword>
<reference evidence="2" key="1">
    <citation type="submission" date="2021-01" db="EMBL/GenBank/DDBJ databases">
        <title>Paracoccus amoyensis sp. nov., isolated from the surface seawater along the coast of Xiamen Island, China.</title>
        <authorList>
            <person name="Lyu L."/>
        </authorList>
    </citation>
    <scope>NUCLEOTIDE SEQUENCE</scope>
    <source>
        <strain evidence="2">MJ17</strain>
    </source>
</reference>
<comment type="caution">
    <text evidence="2">The sequence shown here is derived from an EMBL/GenBank/DDBJ whole genome shotgun (WGS) entry which is preliminary data.</text>
</comment>
<gene>
    <name evidence="2" type="ORF">JJJ17_08590</name>
</gene>
<dbReference type="AlphaFoldDB" id="A0A934SEP0"/>
<dbReference type="Proteomes" id="UP000640485">
    <property type="component" value="Unassembled WGS sequence"/>
</dbReference>
<evidence type="ECO:0000256" key="1">
    <source>
        <dbReference type="SAM" id="Phobius"/>
    </source>
</evidence>
<accession>A0A934SEP0</accession>
<evidence type="ECO:0000313" key="3">
    <source>
        <dbReference type="Proteomes" id="UP000640485"/>
    </source>
</evidence>
<keyword evidence="3" id="KW-1185">Reference proteome</keyword>
<sequence>MTPTPPAPREIWQEFHWAFFLYTQGLILCLKRFAFLLDANRIDAARGELETAAELMRASATAMQLAGSFTREEYETDVRVSMTPPNVRSDGFSGLMSWEHGVLVNVWRNLRPRFADLPEALAEAHEGFARAYRDMAEGHVHVCSRFVGDGAPSLRYDNREALISLRRFGENRLATIDPNGVVPKLGEPT</sequence>
<dbReference type="EMBL" id="JAEPRQ010000002">
    <property type="protein sequence ID" value="MBK4215979.1"/>
    <property type="molecule type" value="Genomic_DNA"/>
</dbReference>
<feature type="transmembrane region" description="Helical" evidence="1">
    <location>
        <begin position="15"/>
        <end position="37"/>
    </location>
</feature>
<name>A0A934SEP0_9RHOB</name>
<keyword evidence="1" id="KW-0472">Membrane</keyword>
<protein>
    <recommendedName>
        <fullName evidence="4">Siderophore biosynthesis protein</fullName>
    </recommendedName>
</protein>
<organism evidence="2 3">
    <name type="scientific">Paracoccus caeni</name>
    <dbReference type="NCBI Taxonomy" id="657651"/>
    <lineage>
        <taxon>Bacteria</taxon>
        <taxon>Pseudomonadati</taxon>
        <taxon>Pseudomonadota</taxon>
        <taxon>Alphaproteobacteria</taxon>
        <taxon>Rhodobacterales</taxon>
        <taxon>Paracoccaceae</taxon>
        <taxon>Paracoccus</taxon>
    </lineage>
</organism>
<keyword evidence="1" id="KW-0812">Transmembrane</keyword>
<proteinExistence type="predicted"/>
<evidence type="ECO:0008006" key="4">
    <source>
        <dbReference type="Google" id="ProtNLM"/>
    </source>
</evidence>
<dbReference type="RefSeq" id="WP_200685437.1">
    <property type="nucleotide sequence ID" value="NZ_JAEPRQ010000002.1"/>
</dbReference>